<dbReference type="PANTHER" id="PTHR41694">
    <property type="entry name" value="ENDOGENOUS RETROVIRUS GROUP K MEMBER POL PROTEIN"/>
    <property type="match status" value="1"/>
</dbReference>
<dbReference type="AlphaFoldDB" id="A0A852NJ57"/>
<evidence type="ECO:0000256" key="1">
    <source>
        <dbReference type="ARBA" id="ARBA00022679"/>
    </source>
</evidence>
<feature type="non-terminal residue" evidence="8">
    <location>
        <position position="1"/>
    </location>
</feature>
<accession>A0A852NJ57</accession>
<dbReference type="InterPro" id="IPR012337">
    <property type="entry name" value="RNaseH-like_sf"/>
</dbReference>
<protein>
    <submittedName>
        <fullName evidence="8">POK7 protein</fullName>
    </submittedName>
</protein>
<keyword evidence="3" id="KW-0540">Nuclease</keyword>
<evidence type="ECO:0000313" key="8">
    <source>
        <dbReference type="EMBL" id="NXY16720.1"/>
    </source>
</evidence>
<keyword evidence="5" id="KW-0378">Hydrolase</keyword>
<dbReference type="EMBL" id="WBMZ01004937">
    <property type="protein sequence ID" value="NXY16720.1"/>
    <property type="molecule type" value="Genomic_DNA"/>
</dbReference>
<dbReference type="Proteomes" id="UP000658642">
    <property type="component" value="Unassembled WGS sequence"/>
</dbReference>
<keyword evidence="4" id="KW-0255">Endonuclease</keyword>
<name>A0A852NJ57_9PASS</name>
<keyword evidence="1" id="KW-0808">Transferase</keyword>
<evidence type="ECO:0000256" key="6">
    <source>
        <dbReference type="ARBA" id="ARBA00022918"/>
    </source>
</evidence>
<keyword evidence="6" id="KW-0695">RNA-directed DNA polymerase</keyword>
<feature type="domain" description="Integrase catalytic" evidence="7">
    <location>
        <begin position="1"/>
        <end position="58"/>
    </location>
</feature>
<dbReference type="SUPFAM" id="SSF53098">
    <property type="entry name" value="Ribonuclease H-like"/>
    <property type="match status" value="1"/>
</dbReference>
<evidence type="ECO:0000259" key="7">
    <source>
        <dbReference type="PROSITE" id="PS50994"/>
    </source>
</evidence>
<dbReference type="OrthoDB" id="9359997at2759"/>
<dbReference type="GO" id="GO:0015074">
    <property type="term" value="P:DNA integration"/>
    <property type="evidence" value="ECO:0007669"/>
    <property type="project" value="InterPro"/>
</dbReference>
<dbReference type="GO" id="GO:0003964">
    <property type="term" value="F:RNA-directed DNA polymerase activity"/>
    <property type="evidence" value="ECO:0007669"/>
    <property type="project" value="UniProtKB-KW"/>
</dbReference>
<organism evidence="8 9">
    <name type="scientific">Atrichornis clamosus</name>
    <dbReference type="NCBI Taxonomy" id="449594"/>
    <lineage>
        <taxon>Eukaryota</taxon>
        <taxon>Metazoa</taxon>
        <taxon>Chordata</taxon>
        <taxon>Craniata</taxon>
        <taxon>Vertebrata</taxon>
        <taxon>Euteleostomi</taxon>
        <taxon>Archelosauria</taxon>
        <taxon>Archosauria</taxon>
        <taxon>Dinosauria</taxon>
        <taxon>Saurischia</taxon>
        <taxon>Theropoda</taxon>
        <taxon>Coelurosauria</taxon>
        <taxon>Aves</taxon>
        <taxon>Neognathae</taxon>
        <taxon>Neoaves</taxon>
        <taxon>Telluraves</taxon>
        <taxon>Australaves</taxon>
        <taxon>Passeriformes</taxon>
        <taxon>Menuridae</taxon>
        <taxon>Atrichornis</taxon>
    </lineage>
</organism>
<dbReference type="PROSITE" id="PS50994">
    <property type="entry name" value="INTEGRASE"/>
    <property type="match status" value="1"/>
</dbReference>
<feature type="non-terminal residue" evidence="8">
    <location>
        <position position="58"/>
    </location>
</feature>
<keyword evidence="9" id="KW-1185">Reference proteome</keyword>
<keyword evidence="2" id="KW-0548">Nucleotidyltransferase</keyword>
<dbReference type="GO" id="GO:0035613">
    <property type="term" value="F:RNA stem-loop binding"/>
    <property type="evidence" value="ECO:0007669"/>
    <property type="project" value="TreeGrafter"/>
</dbReference>
<evidence type="ECO:0000256" key="4">
    <source>
        <dbReference type="ARBA" id="ARBA00022759"/>
    </source>
</evidence>
<dbReference type="InterPro" id="IPR036397">
    <property type="entry name" value="RNaseH_sf"/>
</dbReference>
<dbReference type="Gene3D" id="3.30.420.10">
    <property type="entry name" value="Ribonuclease H-like superfamily/Ribonuclease H"/>
    <property type="match status" value="1"/>
</dbReference>
<dbReference type="InterPro" id="IPR001584">
    <property type="entry name" value="Integrase_cat-core"/>
</dbReference>
<dbReference type="GO" id="GO:0016787">
    <property type="term" value="F:hydrolase activity"/>
    <property type="evidence" value="ECO:0007669"/>
    <property type="project" value="UniProtKB-KW"/>
</dbReference>
<proteinExistence type="predicted"/>
<reference evidence="8" key="1">
    <citation type="submission" date="2020-02" db="EMBL/GenBank/DDBJ databases">
        <title>Bird 10,000 Genomes (B10K) Project - Family phase.</title>
        <authorList>
            <person name="Zhang G."/>
        </authorList>
    </citation>
    <scope>NUCLEOTIDE SEQUENCE</scope>
    <source>
        <strain evidence="8">B10K-DU-029-61</strain>
        <tissue evidence="8">Blood</tissue>
    </source>
</reference>
<gene>
    <name evidence="8" type="primary">Ervk7_0</name>
    <name evidence="8" type="ORF">ATRCLA_R15212</name>
</gene>
<comment type="caution">
    <text evidence="8">The sequence shown here is derived from an EMBL/GenBank/DDBJ whole genome shotgun (WGS) entry which is preliminary data.</text>
</comment>
<sequence length="58" mass="6495">RHVEKHLYGCFAALGIPLALKTDNGLAYKSLRFKCFCNTWGVPHNPTGQAIIERAHQT</sequence>
<dbReference type="PANTHER" id="PTHR41694:SF3">
    <property type="entry name" value="RNA-DIRECTED DNA POLYMERASE-RELATED"/>
    <property type="match status" value="1"/>
</dbReference>
<evidence type="ECO:0000313" key="9">
    <source>
        <dbReference type="Proteomes" id="UP000658642"/>
    </source>
</evidence>
<dbReference type="GO" id="GO:0004519">
    <property type="term" value="F:endonuclease activity"/>
    <property type="evidence" value="ECO:0007669"/>
    <property type="project" value="UniProtKB-KW"/>
</dbReference>
<evidence type="ECO:0000256" key="3">
    <source>
        <dbReference type="ARBA" id="ARBA00022722"/>
    </source>
</evidence>
<evidence type="ECO:0000256" key="2">
    <source>
        <dbReference type="ARBA" id="ARBA00022695"/>
    </source>
</evidence>
<evidence type="ECO:0000256" key="5">
    <source>
        <dbReference type="ARBA" id="ARBA00022801"/>
    </source>
</evidence>